<dbReference type="EMBL" id="CAAE01015135">
    <property type="protein sequence ID" value="CAG13323.1"/>
    <property type="molecule type" value="Genomic_DNA"/>
</dbReference>
<dbReference type="InterPro" id="IPR002870">
    <property type="entry name" value="Peptidase_M12B_N"/>
</dbReference>
<feature type="region of interest" description="Disordered" evidence="2">
    <location>
        <begin position="28"/>
        <end position="47"/>
    </location>
</feature>
<evidence type="ECO:0000256" key="2">
    <source>
        <dbReference type="SAM" id="MobiDB-lite"/>
    </source>
</evidence>
<protein>
    <submittedName>
        <fullName evidence="4">(spotted green pufferfish) hypothetical protein</fullName>
    </submittedName>
</protein>
<dbReference type="AlphaFoldDB" id="Q4RE59"/>
<evidence type="ECO:0000256" key="1">
    <source>
        <dbReference type="ARBA" id="ARBA00023157"/>
    </source>
</evidence>
<name>Q4RE59_TETNG</name>
<proteinExistence type="predicted"/>
<reference evidence="4" key="1">
    <citation type="journal article" date="2004" name="Nature">
        <title>Genome duplication in the teleost fish Tetraodon nigroviridis reveals the early vertebrate proto-karyotype.</title>
        <authorList>
            <person name="Jaillon O."/>
            <person name="Aury J.-M."/>
            <person name="Brunet F."/>
            <person name="Petit J.-L."/>
            <person name="Stange-Thomann N."/>
            <person name="Mauceli E."/>
            <person name="Bouneau L."/>
            <person name="Fischer C."/>
            <person name="Ozouf-Costaz C."/>
            <person name="Bernot A."/>
            <person name="Nicaud S."/>
            <person name="Jaffe D."/>
            <person name="Fisher S."/>
            <person name="Lutfalla G."/>
            <person name="Dossat C."/>
            <person name="Segurens B."/>
            <person name="Dasilva C."/>
            <person name="Salanoubat M."/>
            <person name="Levy M."/>
            <person name="Boudet N."/>
            <person name="Castellano S."/>
            <person name="Anthouard V."/>
            <person name="Jubin C."/>
            <person name="Castelli V."/>
            <person name="Katinka M."/>
            <person name="Vacherie B."/>
            <person name="Biemont C."/>
            <person name="Skalli Z."/>
            <person name="Cattolico L."/>
            <person name="Poulain J."/>
            <person name="De Berardinis V."/>
            <person name="Cruaud C."/>
            <person name="Duprat S."/>
            <person name="Brottier P."/>
            <person name="Coutanceau J.-P."/>
            <person name="Gouzy J."/>
            <person name="Parra G."/>
            <person name="Lardier G."/>
            <person name="Chapple C."/>
            <person name="McKernan K.J."/>
            <person name="McEwan P."/>
            <person name="Bosak S."/>
            <person name="Kellis M."/>
            <person name="Volff J.-N."/>
            <person name="Guigo R."/>
            <person name="Zody M.C."/>
            <person name="Mesirov J."/>
            <person name="Lindblad-Toh K."/>
            <person name="Birren B."/>
            <person name="Nusbaum C."/>
            <person name="Kahn D."/>
            <person name="Robinson-Rechavi M."/>
            <person name="Laudet V."/>
            <person name="Schachter V."/>
            <person name="Quetier F."/>
            <person name="Saurin W."/>
            <person name="Scarpelli C."/>
            <person name="Wincker P."/>
            <person name="Lander E.S."/>
            <person name="Weissenbach J."/>
            <person name="Roest Crollius H."/>
        </authorList>
    </citation>
    <scope>NUCLEOTIDE SEQUENCE [LARGE SCALE GENOMIC DNA]</scope>
</reference>
<evidence type="ECO:0000259" key="3">
    <source>
        <dbReference type="Pfam" id="PF01562"/>
    </source>
</evidence>
<comment type="caution">
    <text evidence="4">The sequence shown here is derived from an EMBL/GenBank/DDBJ whole genome shotgun (WGS) entry which is preliminary data.</text>
</comment>
<organism evidence="4">
    <name type="scientific">Tetraodon nigroviridis</name>
    <name type="common">Spotted green pufferfish</name>
    <name type="synonym">Chelonodon nigroviridis</name>
    <dbReference type="NCBI Taxonomy" id="99883"/>
    <lineage>
        <taxon>Eukaryota</taxon>
        <taxon>Metazoa</taxon>
        <taxon>Chordata</taxon>
        <taxon>Craniata</taxon>
        <taxon>Vertebrata</taxon>
        <taxon>Euteleostomi</taxon>
        <taxon>Actinopterygii</taxon>
        <taxon>Neopterygii</taxon>
        <taxon>Teleostei</taxon>
        <taxon>Neoteleostei</taxon>
        <taxon>Acanthomorphata</taxon>
        <taxon>Eupercaria</taxon>
        <taxon>Tetraodontiformes</taxon>
        <taxon>Tetradontoidea</taxon>
        <taxon>Tetraodontidae</taxon>
        <taxon>Tetraodon</taxon>
    </lineage>
</organism>
<feature type="domain" description="Peptidase M12B propeptide" evidence="3">
    <location>
        <begin position="2"/>
        <end position="46"/>
    </location>
</feature>
<evidence type="ECO:0000313" key="4">
    <source>
        <dbReference type="EMBL" id="CAG13323.1"/>
    </source>
</evidence>
<accession>Q4RE59</accession>
<sequence length="56" mass="6588">MSFALKINNRRHLIHLKKNRDFLHPNFAQYSHNRTGNHKSPAQKSPVSRYFGDLVV</sequence>
<dbReference type="Pfam" id="PF01562">
    <property type="entry name" value="Pep_M12B_propep"/>
    <property type="match status" value="1"/>
</dbReference>
<keyword evidence="1" id="KW-1015">Disulfide bond</keyword>
<feature type="compositionally biased region" description="Polar residues" evidence="2">
    <location>
        <begin position="28"/>
        <end position="46"/>
    </location>
</feature>
<reference evidence="4" key="2">
    <citation type="submission" date="2004-02" db="EMBL/GenBank/DDBJ databases">
        <authorList>
            <consortium name="Genoscope"/>
            <consortium name="Whitehead Institute Centre for Genome Research"/>
        </authorList>
    </citation>
    <scope>NUCLEOTIDE SEQUENCE</scope>
</reference>
<dbReference type="KEGG" id="tng:GSTEN00035911G001"/>
<gene>
    <name evidence="4" type="ORF">GSTENG00035911001</name>
</gene>